<dbReference type="EMBL" id="ML211188">
    <property type="protein sequence ID" value="TFK86678.1"/>
    <property type="molecule type" value="Genomic_DNA"/>
</dbReference>
<proteinExistence type="predicted"/>
<organism evidence="1 2">
    <name type="scientific">Polyporus arcularius HHB13444</name>
    <dbReference type="NCBI Taxonomy" id="1314778"/>
    <lineage>
        <taxon>Eukaryota</taxon>
        <taxon>Fungi</taxon>
        <taxon>Dikarya</taxon>
        <taxon>Basidiomycota</taxon>
        <taxon>Agaricomycotina</taxon>
        <taxon>Agaricomycetes</taxon>
        <taxon>Polyporales</taxon>
        <taxon>Polyporaceae</taxon>
        <taxon>Polyporus</taxon>
    </lineage>
</organism>
<gene>
    <name evidence="1" type="ORF">K466DRAFT_587021</name>
</gene>
<dbReference type="Proteomes" id="UP000308197">
    <property type="component" value="Unassembled WGS sequence"/>
</dbReference>
<name>A0A5C3PDL4_9APHY</name>
<dbReference type="AlphaFoldDB" id="A0A5C3PDL4"/>
<reference evidence="1 2" key="1">
    <citation type="journal article" date="2019" name="Nat. Ecol. Evol.">
        <title>Megaphylogeny resolves global patterns of mushroom evolution.</title>
        <authorList>
            <person name="Varga T."/>
            <person name="Krizsan K."/>
            <person name="Foldi C."/>
            <person name="Dima B."/>
            <person name="Sanchez-Garcia M."/>
            <person name="Sanchez-Ramirez S."/>
            <person name="Szollosi G.J."/>
            <person name="Szarkandi J.G."/>
            <person name="Papp V."/>
            <person name="Albert L."/>
            <person name="Andreopoulos W."/>
            <person name="Angelini C."/>
            <person name="Antonin V."/>
            <person name="Barry K.W."/>
            <person name="Bougher N.L."/>
            <person name="Buchanan P."/>
            <person name="Buyck B."/>
            <person name="Bense V."/>
            <person name="Catcheside P."/>
            <person name="Chovatia M."/>
            <person name="Cooper J."/>
            <person name="Damon W."/>
            <person name="Desjardin D."/>
            <person name="Finy P."/>
            <person name="Geml J."/>
            <person name="Haridas S."/>
            <person name="Hughes K."/>
            <person name="Justo A."/>
            <person name="Karasinski D."/>
            <person name="Kautmanova I."/>
            <person name="Kiss B."/>
            <person name="Kocsube S."/>
            <person name="Kotiranta H."/>
            <person name="LaButti K.M."/>
            <person name="Lechner B.E."/>
            <person name="Liimatainen K."/>
            <person name="Lipzen A."/>
            <person name="Lukacs Z."/>
            <person name="Mihaltcheva S."/>
            <person name="Morgado L.N."/>
            <person name="Niskanen T."/>
            <person name="Noordeloos M.E."/>
            <person name="Ohm R.A."/>
            <person name="Ortiz-Santana B."/>
            <person name="Ovrebo C."/>
            <person name="Racz N."/>
            <person name="Riley R."/>
            <person name="Savchenko A."/>
            <person name="Shiryaev A."/>
            <person name="Soop K."/>
            <person name="Spirin V."/>
            <person name="Szebenyi C."/>
            <person name="Tomsovsky M."/>
            <person name="Tulloss R.E."/>
            <person name="Uehling J."/>
            <person name="Grigoriev I.V."/>
            <person name="Vagvolgyi C."/>
            <person name="Papp T."/>
            <person name="Martin F.M."/>
            <person name="Miettinen O."/>
            <person name="Hibbett D.S."/>
            <person name="Nagy L.G."/>
        </authorList>
    </citation>
    <scope>NUCLEOTIDE SEQUENCE [LARGE SCALE GENOMIC DNA]</scope>
    <source>
        <strain evidence="1 2">HHB13444</strain>
    </source>
</reference>
<evidence type="ECO:0000313" key="1">
    <source>
        <dbReference type="EMBL" id="TFK86678.1"/>
    </source>
</evidence>
<protein>
    <submittedName>
        <fullName evidence="1">Uncharacterized protein</fullName>
    </submittedName>
</protein>
<evidence type="ECO:0000313" key="2">
    <source>
        <dbReference type="Proteomes" id="UP000308197"/>
    </source>
</evidence>
<accession>A0A5C3PDL4</accession>
<dbReference type="InParanoid" id="A0A5C3PDL4"/>
<sequence length="67" mass="7185">MSSYSGRPSLFGLSAMARLVLVICFRVRVFSLAKSLVHCNSMLEPRTDHASEVRVAATAAFVTAASP</sequence>
<keyword evidence="2" id="KW-1185">Reference proteome</keyword>